<dbReference type="SUPFAM" id="SSF52151">
    <property type="entry name" value="FabD/lysophospholipase-like"/>
    <property type="match status" value="1"/>
</dbReference>
<feature type="region of interest" description="Disordered" evidence="5">
    <location>
        <begin position="1072"/>
        <end position="1126"/>
    </location>
</feature>
<feature type="compositionally biased region" description="Basic and acidic residues" evidence="5">
    <location>
        <begin position="1088"/>
        <end position="1099"/>
    </location>
</feature>
<keyword evidence="3" id="KW-0808">Transferase</keyword>
<evidence type="ECO:0000259" key="6">
    <source>
        <dbReference type="PROSITE" id="PS50075"/>
    </source>
</evidence>
<dbReference type="InterPro" id="IPR009081">
    <property type="entry name" value="PP-bd_ACP"/>
</dbReference>
<dbReference type="SMART" id="SM00825">
    <property type="entry name" value="PKS_KS"/>
    <property type="match status" value="1"/>
</dbReference>
<keyword evidence="9" id="KW-1185">Reference proteome</keyword>
<dbReference type="EMBL" id="JANUGP010000012">
    <property type="protein sequence ID" value="MCS0603053.1"/>
    <property type="molecule type" value="Genomic_DNA"/>
</dbReference>
<dbReference type="InterPro" id="IPR014031">
    <property type="entry name" value="Ketoacyl_synth_C"/>
</dbReference>
<proteinExistence type="predicted"/>
<dbReference type="PANTHER" id="PTHR43074:SF1">
    <property type="entry name" value="BETA-KETOACYL SYNTHASE FAMILY PROTEIN-RELATED"/>
    <property type="match status" value="1"/>
</dbReference>
<evidence type="ECO:0000256" key="2">
    <source>
        <dbReference type="ARBA" id="ARBA00022553"/>
    </source>
</evidence>
<dbReference type="InterPro" id="IPR013968">
    <property type="entry name" value="PKS_KR"/>
</dbReference>
<dbReference type="InterPro" id="IPR001227">
    <property type="entry name" value="Ac_transferase_dom_sf"/>
</dbReference>
<dbReference type="Pfam" id="PF02801">
    <property type="entry name" value="Ketoacyl-synt_C"/>
    <property type="match status" value="1"/>
</dbReference>
<dbReference type="Gene3D" id="1.10.1200.10">
    <property type="entry name" value="ACP-like"/>
    <property type="match status" value="1"/>
</dbReference>
<comment type="caution">
    <text evidence="8">The sequence shown here is derived from an EMBL/GenBank/DDBJ whole genome shotgun (WGS) entry which is preliminary data.</text>
</comment>
<dbReference type="Pfam" id="PF00698">
    <property type="entry name" value="Acyl_transf_1"/>
    <property type="match status" value="1"/>
</dbReference>
<feature type="compositionally biased region" description="Low complexity" evidence="5">
    <location>
        <begin position="1998"/>
        <end position="2012"/>
    </location>
</feature>
<protein>
    <submittedName>
        <fullName evidence="8">KR domain-containing protein</fullName>
    </submittedName>
</protein>
<feature type="domain" description="Carrier" evidence="6">
    <location>
        <begin position="1128"/>
        <end position="1208"/>
    </location>
</feature>
<reference evidence="8 9" key="1">
    <citation type="submission" date="2022-08" db="EMBL/GenBank/DDBJ databases">
        <authorList>
            <person name="Somphong A."/>
            <person name="Phongsopitanun W."/>
        </authorList>
    </citation>
    <scope>NUCLEOTIDE SEQUENCE [LARGE SCALE GENOMIC DNA]</scope>
    <source>
        <strain evidence="8 9">LP11</strain>
    </source>
</reference>
<dbReference type="Gene3D" id="3.40.366.10">
    <property type="entry name" value="Malonyl-Coenzyme A Acyl Carrier Protein, domain 2"/>
    <property type="match status" value="1"/>
</dbReference>
<dbReference type="PROSITE" id="PS50075">
    <property type="entry name" value="CARRIER"/>
    <property type="match status" value="1"/>
</dbReference>
<evidence type="ECO:0000256" key="4">
    <source>
        <dbReference type="ARBA" id="ARBA00023194"/>
    </source>
</evidence>
<dbReference type="SUPFAM" id="SSF51735">
    <property type="entry name" value="NAD(P)-binding Rossmann-fold domains"/>
    <property type="match status" value="2"/>
</dbReference>
<dbReference type="SUPFAM" id="SSF55048">
    <property type="entry name" value="Probable ACP-binding domain of malonyl-CoA ACP transacylase"/>
    <property type="match status" value="1"/>
</dbReference>
<feature type="region of interest" description="Disordered" evidence="5">
    <location>
        <begin position="933"/>
        <end position="967"/>
    </location>
</feature>
<feature type="region of interest" description="Disordered" evidence="5">
    <location>
        <begin position="1439"/>
        <end position="1469"/>
    </location>
</feature>
<dbReference type="SUPFAM" id="SSF53901">
    <property type="entry name" value="Thiolase-like"/>
    <property type="match status" value="1"/>
</dbReference>
<dbReference type="InterPro" id="IPR020841">
    <property type="entry name" value="PKS_Beta-ketoAc_synthase_dom"/>
</dbReference>
<feature type="compositionally biased region" description="Low complexity" evidence="5">
    <location>
        <begin position="952"/>
        <end position="967"/>
    </location>
</feature>
<accession>A0ABT2B3F5</accession>
<dbReference type="InterPro" id="IPR016035">
    <property type="entry name" value="Acyl_Trfase/lysoPLipase"/>
</dbReference>
<feature type="region of interest" description="Disordered" evidence="5">
    <location>
        <begin position="1998"/>
        <end position="2036"/>
    </location>
</feature>
<name>A0ABT2B3F5_9ACTN</name>
<dbReference type="InterPro" id="IPR006162">
    <property type="entry name" value="Ppantetheine_attach_site"/>
</dbReference>
<feature type="compositionally biased region" description="Basic and acidic residues" evidence="5">
    <location>
        <begin position="1439"/>
        <end position="1448"/>
    </location>
</feature>
<evidence type="ECO:0000313" key="8">
    <source>
        <dbReference type="EMBL" id="MCS0603053.1"/>
    </source>
</evidence>
<dbReference type="InterPro" id="IPR016039">
    <property type="entry name" value="Thiolase-like"/>
</dbReference>
<evidence type="ECO:0000256" key="3">
    <source>
        <dbReference type="ARBA" id="ARBA00022679"/>
    </source>
</evidence>
<dbReference type="Pfam" id="PF00550">
    <property type="entry name" value="PP-binding"/>
    <property type="match status" value="1"/>
</dbReference>
<dbReference type="Gene3D" id="3.30.70.250">
    <property type="entry name" value="Malonyl-CoA ACP transacylase, ACP-binding"/>
    <property type="match status" value="1"/>
</dbReference>
<keyword evidence="2" id="KW-0597">Phosphoprotein</keyword>
<dbReference type="Proteomes" id="UP001205612">
    <property type="component" value="Unassembled WGS sequence"/>
</dbReference>
<dbReference type="InterPro" id="IPR036291">
    <property type="entry name" value="NAD(P)-bd_dom_sf"/>
</dbReference>
<dbReference type="InterPro" id="IPR057326">
    <property type="entry name" value="KR_dom"/>
</dbReference>
<dbReference type="InterPro" id="IPR049551">
    <property type="entry name" value="PKS_DH_C"/>
</dbReference>
<dbReference type="InterPro" id="IPR016036">
    <property type="entry name" value="Malonyl_transacylase_ACP-bd"/>
</dbReference>
<keyword evidence="1" id="KW-0596">Phosphopantetheine</keyword>
<feature type="compositionally biased region" description="Pro residues" evidence="5">
    <location>
        <begin position="940"/>
        <end position="951"/>
    </location>
</feature>
<feature type="domain" description="Ketosynthase family 3 (KS3)" evidence="7">
    <location>
        <begin position="10"/>
        <end position="466"/>
    </location>
</feature>
<organism evidence="8 9">
    <name type="scientific">Streptomyces pyxinicus</name>
    <dbReference type="NCBI Taxonomy" id="2970331"/>
    <lineage>
        <taxon>Bacteria</taxon>
        <taxon>Bacillati</taxon>
        <taxon>Actinomycetota</taxon>
        <taxon>Actinomycetes</taxon>
        <taxon>Kitasatosporales</taxon>
        <taxon>Streptomycetaceae</taxon>
        <taxon>Streptomyces</taxon>
    </lineage>
</organism>
<dbReference type="Pfam" id="PF14765">
    <property type="entry name" value="PS-DH"/>
    <property type="match status" value="1"/>
</dbReference>
<dbReference type="RefSeq" id="WP_258779537.1">
    <property type="nucleotide sequence ID" value="NZ_JANUGP010000012.1"/>
</dbReference>
<dbReference type="SMART" id="SM00827">
    <property type="entry name" value="PKS_AT"/>
    <property type="match status" value="1"/>
</dbReference>
<evidence type="ECO:0000259" key="7">
    <source>
        <dbReference type="PROSITE" id="PS52004"/>
    </source>
</evidence>
<dbReference type="CDD" id="cd00833">
    <property type="entry name" value="PKS"/>
    <property type="match status" value="1"/>
</dbReference>
<dbReference type="InterPro" id="IPR052568">
    <property type="entry name" value="PKS-FAS_Synthase"/>
</dbReference>
<dbReference type="Pfam" id="PF08659">
    <property type="entry name" value="KR"/>
    <property type="match status" value="1"/>
</dbReference>
<evidence type="ECO:0000256" key="1">
    <source>
        <dbReference type="ARBA" id="ARBA00022450"/>
    </source>
</evidence>
<evidence type="ECO:0000256" key="5">
    <source>
        <dbReference type="SAM" id="MobiDB-lite"/>
    </source>
</evidence>
<dbReference type="Gene3D" id="3.40.47.10">
    <property type="match status" value="1"/>
</dbReference>
<dbReference type="Pfam" id="PF00109">
    <property type="entry name" value="ketoacyl-synt"/>
    <property type="match status" value="1"/>
</dbReference>
<dbReference type="Gene3D" id="3.40.50.720">
    <property type="entry name" value="NAD(P)-binding Rossmann-like Domain"/>
    <property type="match status" value="1"/>
</dbReference>
<dbReference type="InterPro" id="IPR036736">
    <property type="entry name" value="ACP-like_sf"/>
</dbReference>
<keyword evidence="4" id="KW-0045">Antibiotic biosynthesis</keyword>
<dbReference type="SUPFAM" id="SSF47336">
    <property type="entry name" value="ACP-like"/>
    <property type="match status" value="1"/>
</dbReference>
<dbReference type="InterPro" id="IPR014030">
    <property type="entry name" value="Ketoacyl_synth_N"/>
</dbReference>
<dbReference type="PROSITE" id="PS00012">
    <property type="entry name" value="PHOSPHOPANTETHEINE"/>
    <property type="match status" value="1"/>
</dbReference>
<dbReference type="InterPro" id="IPR014043">
    <property type="entry name" value="Acyl_transferase_dom"/>
</dbReference>
<evidence type="ECO:0000313" key="9">
    <source>
        <dbReference type="Proteomes" id="UP001205612"/>
    </source>
</evidence>
<sequence length="2036" mass="212616">MIEPDRRMAHDPLAVIGLGGMFPEADDLRGFWRAVVAGRDCTGEVPAAWWDVEEHYDPDMFAPDKVYARRGGFLAPQRFDPLAFGMPPRSVDSVGLVQLLSLRVAQAALRDAAHGRDRWHDPARTGVVLGVCGVNSTLIPLAARLWAGHVRDIALRRGLSPADTDALVGDFLGSLPEWTEDSFPGTLGNIVSGRIANRFDLGAVNHTVDAACASSLAAVRAAADELLSRRADVMITGGADADNGLLTFMCFSKTPALSPSSRVRPFDADSDGTLLGEGLGMLVLKRLADAERDGDRVYAVLRGLGSSSDGRAKSIYAPCGQGQLRALRAAYDDAGCPPHSVGLIEAHGTGTPAGDSVEIEALDSLVSSGARPASVAVGSVKSQVGHTKAAAGAAGLIKAVLALHHKVLPPTIGVTAPAPALTRAGTPLYLSTRTRPWIRDPERPVRRAGVSAFGFGGVNYHAVLEEHLPDGAPPVPRAAHELPAAHLWHAATPELLLAKLTSGAPADPAPAPAGHARIGFVCPPGDRYGDLLDSAVRHLRAEPGQEEWEHPDGIHYRRHALAGEVRAAALFAGQGSQYVGMGAAAALAVPAVRRAFDDANALCDGGDTLADAVFPPPKAERERAAEDRLRRPDHAQLGVGALSLGQWDFLSELGFAPCAVLGHSYGEVTALHAAGVLDRAGFLTLTRARGTALAATAAEGGDAGAMAAVHAGPQRVRDLLDSHPEVRMANANAPDEQVVAGPAPAVEAFLDVCRTAGVAALRLPVAAAFHTPLVAHARAPFAAACATTPFAAPAIAVHAGAEGARYGRGADADRATLVDQLTAPVDFAGRLRELHDDGVTVFVEFGPRNILAGLVRRTLAGRPVRVVSCDTADRAGDSAAALKSAALRLAVLGLPLTGINRYDAPPPPAPDPVSTVTRTLHGPNFAFQDRQEAARAALPSPAPPASGPAPAPAAVSARPSPRQPAPGVHATLAEAAAAHLDAHVRYLDSQLHTAQELTRLLDTATHGGGDAAPLFEAVQALTQHGLAMGEAHTRAGEVVTTLLTPTAAGTAAPHVSPAEPETAAEAGYEHFSDRASEHPHAAVPAGRKPADGDRGDSGDRWGAVRSLRDGTGAENPSAAHTPTGLEDLAPAEVERAFLEIIAERTGYDAHQLEPDLYIQEDLGIDSLKQVEIASAIWQRYPVISREQLFEFSSARTVGEMSQKFRSILADKGTSAITWGVGPEDSGPPPVARTYVTLRRLPAPDTCDTLFPADRRALLVDDGGSLAATLGDALRTSGWQVRHLGLPGTAPRDGRHVLADWSEAALTAGLGAVTAPDGPPHLVLQPVDRDADADPDILVARLQHSVLLAKHTCPGLEESARTGSRAAFLTVTRLDGALGHRGSGGDPIAALAGGLAGLVKTVALEAPTLFCRALDLDPALSGPEAAGTFLAELADTATDVREAGHDRSGRRTTALAAEPDASVLPQDPATPGLSEDDVLLVSGGASGITAWCVRALARAHRCGFVLLGRTPLPSAWQGTPHGPDARATEITQLLAELRADGVTVDYVSADLLEPGAAAKALAPHVPRITGIVHAAGVLGDKPLREKTPDAVARVVSTKLTGLHQLMGLLDQDRLRHLMVFSSITGYWGNIRQSDYALANESLVRYACAVKAARPATRVTSLVWGPWDGGMATPVAELFRSQGVPVLTRTEGCAQLLDLTRTASAADAVAVIGPTTAPVRRTDRLPDTVRATRCLRGTRDESVLRDHSFSGVPLLPLTAAVGWGLNVLERALGGHTRIHTCHDFRVRRGLFFDGSQPDLVTAVAVRNQHGTGAHLTIEAADGPPRLFYEADYTWSTEPPAPPVPLTLPASRLGGPPHPAYEEGFLFHGRALTGLRDVLSETHDRLVLGARMPAPALSAGAFATPLYDPGLSDLLLQAAALLVRSHHQRACAPLSVRSVELFAPLPDDAPFLVVAELEGTTPVDAHCTVTACAPGGEVLQRWSGVTLVNLTPDEMLSRLRASTTPAAPTSPSSAARPVQAAAPTPPSTGPTTPEGALRV</sequence>
<dbReference type="PANTHER" id="PTHR43074">
    <property type="entry name" value="OMEGA-3 POLYUNSATURATED FATTY ACID SYNTHASE PFAB-RELATED"/>
    <property type="match status" value="1"/>
</dbReference>
<gene>
    <name evidence="8" type="ORF">NX794_17805</name>
</gene>
<feature type="compositionally biased region" description="Low complexity" evidence="5">
    <location>
        <begin position="2026"/>
        <end position="2036"/>
    </location>
</feature>
<dbReference type="SMART" id="SM00822">
    <property type="entry name" value="PKS_KR"/>
    <property type="match status" value="1"/>
</dbReference>
<dbReference type="PROSITE" id="PS52004">
    <property type="entry name" value="KS3_2"/>
    <property type="match status" value="1"/>
</dbReference>